<dbReference type="InterPro" id="IPR057326">
    <property type="entry name" value="KR_dom"/>
</dbReference>
<gene>
    <name evidence="5" type="ORF">MED297_18563</name>
</gene>
<protein>
    <submittedName>
        <fullName evidence="5">Oxidoreductase, short-chain dehydrogenase/reductase family protein</fullName>
    </submittedName>
</protein>
<name>A4BEY4_9GAMM</name>
<dbReference type="OrthoDB" id="6861885at2"/>
<dbReference type="SMART" id="SM00822">
    <property type="entry name" value="PKS_KR"/>
    <property type="match status" value="1"/>
</dbReference>
<dbReference type="STRING" id="314283.MED297_18563"/>
<accession>A4BEY4</accession>
<dbReference type="AlphaFoldDB" id="A4BEY4"/>
<feature type="domain" description="Ketoreductase" evidence="4">
    <location>
        <begin position="9"/>
        <end position="209"/>
    </location>
</feature>
<comment type="caution">
    <text evidence="5">The sequence shown here is derived from an EMBL/GenBank/DDBJ whole genome shotgun (WGS) entry which is preliminary data.</text>
</comment>
<dbReference type="PRINTS" id="PR00080">
    <property type="entry name" value="SDRFAMILY"/>
</dbReference>
<dbReference type="PANTHER" id="PTHR43669:SF3">
    <property type="entry name" value="ALCOHOL DEHYDROGENASE, PUTATIVE (AFU_ORTHOLOGUE AFUA_3G03445)-RELATED"/>
    <property type="match status" value="1"/>
</dbReference>
<dbReference type="Pfam" id="PF00106">
    <property type="entry name" value="adh_short"/>
    <property type="match status" value="1"/>
</dbReference>
<dbReference type="PRINTS" id="PR00081">
    <property type="entry name" value="GDHRDH"/>
</dbReference>
<keyword evidence="2" id="KW-0560">Oxidoreductase</keyword>
<evidence type="ECO:0000256" key="2">
    <source>
        <dbReference type="ARBA" id="ARBA00023002"/>
    </source>
</evidence>
<dbReference type="HOGENOM" id="CLU_010194_2_10_6"/>
<dbReference type="SUPFAM" id="SSF51735">
    <property type="entry name" value="NAD(P)-binding Rossmann-fold domains"/>
    <property type="match status" value="1"/>
</dbReference>
<evidence type="ECO:0000256" key="3">
    <source>
        <dbReference type="RuleBase" id="RU000363"/>
    </source>
</evidence>
<proteinExistence type="inferred from homology"/>
<dbReference type="InterPro" id="IPR002347">
    <property type="entry name" value="SDR_fam"/>
</dbReference>
<dbReference type="InterPro" id="IPR020904">
    <property type="entry name" value="Sc_DH/Rdtase_CS"/>
</dbReference>
<evidence type="ECO:0000256" key="1">
    <source>
        <dbReference type="ARBA" id="ARBA00006484"/>
    </source>
</evidence>
<dbReference type="PANTHER" id="PTHR43669">
    <property type="entry name" value="5-KETO-D-GLUCONATE 5-REDUCTASE"/>
    <property type="match status" value="1"/>
</dbReference>
<evidence type="ECO:0000259" key="4">
    <source>
        <dbReference type="SMART" id="SM00822"/>
    </source>
</evidence>
<dbReference type="EMBL" id="AAOE01000011">
    <property type="protein sequence ID" value="EAR09319.1"/>
    <property type="molecule type" value="Genomic_DNA"/>
</dbReference>
<dbReference type="PROSITE" id="PS00061">
    <property type="entry name" value="ADH_SHORT"/>
    <property type="match status" value="1"/>
</dbReference>
<sequence>MNSKSRQGQTALITGGGSGIGLAIAQRLHGMGMRVVIASRRLDLLTKAAERLNQDGRDHAFALAMDVRDRQSVVSALAELPMDFADVDVLVNNAGLGVEHTLADCPEEEWDRVINTTLKGPFLVTQALLPQMQKRGDGFILNIASQAAKHGYAKAGPYCAAKFGLMGFAKALQEEVRPFGIRVHNLMPALVQVPAPDRDTDQLSGWLQTEDLADAAEYVLTRPERVFLEDIGLMGQ</sequence>
<dbReference type="Proteomes" id="UP000005953">
    <property type="component" value="Unassembled WGS sequence"/>
</dbReference>
<dbReference type="InterPro" id="IPR036291">
    <property type="entry name" value="NAD(P)-bd_dom_sf"/>
</dbReference>
<reference evidence="5 6" key="1">
    <citation type="submission" date="2006-02" db="EMBL/GenBank/DDBJ databases">
        <authorList>
            <person name="Pinhassi J."/>
            <person name="Pedros-Alio C."/>
            <person name="Ferriera S."/>
            <person name="Johnson J."/>
            <person name="Kravitz S."/>
            <person name="Halpern A."/>
            <person name="Remington K."/>
            <person name="Beeson K."/>
            <person name="Tran B."/>
            <person name="Rogers Y.-H."/>
            <person name="Friedman R."/>
            <person name="Venter J.C."/>
        </authorList>
    </citation>
    <scope>NUCLEOTIDE SEQUENCE [LARGE SCALE GENOMIC DNA]</scope>
    <source>
        <strain evidence="5 6">MED297</strain>
    </source>
</reference>
<dbReference type="CDD" id="cd05233">
    <property type="entry name" value="SDR_c"/>
    <property type="match status" value="1"/>
</dbReference>
<organism evidence="5 6">
    <name type="scientific">Reinekea blandensis MED297</name>
    <dbReference type="NCBI Taxonomy" id="314283"/>
    <lineage>
        <taxon>Bacteria</taxon>
        <taxon>Pseudomonadati</taxon>
        <taxon>Pseudomonadota</taxon>
        <taxon>Gammaproteobacteria</taxon>
        <taxon>Oceanospirillales</taxon>
        <taxon>Saccharospirillaceae</taxon>
        <taxon>Reinekea</taxon>
    </lineage>
</organism>
<dbReference type="GO" id="GO:0016491">
    <property type="term" value="F:oxidoreductase activity"/>
    <property type="evidence" value="ECO:0007669"/>
    <property type="project" value="UniProtKB-KW"/>
</dbReference>
<evidence type="ECO:0000313" key="6">
    <source>
        <dbReference type="Proteomes" id="UP000005953"/>
    </source>
</evidence>
<comment type="similarity">
    <text evidence="1 3">Belongs to the short-chain dehydrogenases/reductases (SDR) family.</text>
</comment>
<dbReference type="Gene3D" id="3.40.50.720">
    <property type="entry name" value="NAD(P)-binding Rossmann-like Domain"/>
    <property type="match status" value="1"/>
</dbReference>
<evidence type="ECO:0000313" key="5">
    <source>
        <dbReference type="EMBL" id="EAR09319.1"/>
    </source>
</evidence>
<keyword evidence="6" id="KW-1185">Reference proteome</keyword>
<dbReference type="RefSeq" id="WP_008044224.1">
    <property type="nucleotide sequence ID" value="NZ_CH724151.1"/>
</dbReference>